<dbReference type="GO" id="GO:0004777">
    <property type="term" value="F:succinate-semialdehyde dehydrogenase (NAD+) activity"/>
    <property type="evidence" value="ECO:0007669"/>
    <property type="project" value="UniProtKB-UniRule"/>
</dbReference>
<comment type="pathway">
    <text evidence="2 7">Amino-acid degradation; 4-aminobutanoate degradation.</text>
</comment>
<dbReference type="CDD" id="cd07103">
    <property type="entry name" value="ALDH_F5_SSADH_GabD"/>
    <property type="match status" value="1"/>
</dbReference>
<dbReference type="PANTHER" id="PTHR43353">
    <property type="entry name" value="SUCCINATE-SEMIALDEHYDE DEHYDROGENASE, MITOCHONDRIAL"/>
    <property type="match status" value="1"/>
</dbReference>
<evidence type="ECO:0000259" key="8">
    <source>
        <dbReference type="Pfam" id="PF00171"/>
    </source>
</evidence>
<dbReference type="PROSITE" id="PS00687">
    <property type="entry name" value="ALDEHYDE_DEHYDR_GLU"/>
    <property type="match status" value="1"/>
</dbReference>
<dbReference type="InterPro" id="IPR016160">
    <property type="entry name" value="Ald_DH_CS_CYS"/>
</dbReference>
<evidence type="ECO:0000313" key="9">
    <source>
        <dbReference type="EMBL" id="CAI7994052.1"/>
    </source>
</evidence>
<dbReference type="InterPro" id="IPR015590">
    <property type="entry name" value="Aldehyde_DH_dom"/>
</dbReference>
<keyword evidence="4 6" id="KW-0560">Oxidoreductase</keyword>
<evidence type="ECO:0000256" key="7">
    <source>
        <dbReference type="RuleBase" id="RU365091"/>
    </source>
</evidence>
<comment type="similarity">
    <text evidence="3 6">Belongs to the aldehyde dehydrogenase family.</text>
</comment>
<gene>
    <name evidence="9" type="ORF">GBAR_LOCUS1372</name>
</gene>
<comment type="function">
    <text evidence="1">Catalyzes one step in the degradation of the inhibitory neurotransmitter gamma-aminobutyric acid (GABA).</text>
</comment>
<keyword evidence="7" id="KW-0520">NAD</keyword>
<name>A0AA35QVQ0_GEOBA</name>
<dbReference type="EC" id="1.2.1.24" evidence="7"/>
<sequence>MAQPVVGRGVPNTVRLALLRGRAWVSGRWVEAASGKTFPVLNPANGELIAEVPDMGVSDTEEAIEAAHKAQRQWAALPCKERAKGLGRWYDAIMANKEELAKLITVEAGKVLRESRGEVDYGASFISWNAEEAKRIEGEVLSSLVPGRRTLLVSQPVGVAALVTPWNFPVAMITRKAGPALAAGCAVVVKPSEETPFSALAIAELAHEAGIPPGVFNVVTSSRDSTPSVGTTLASSDLVRKLSFTGSTTVGKLLMAQCASTVKKVSLELGGNAPLLIFNSADIDQAVAGAMASKFRNTGQTCICTNRILVQRGVHDEFVEKLVSAVSKLVQGNPFDESSQQGPLINEAAAQKVENHVNDAVEKGAELLVGGARAEELGSLFFRPSVAVGVSGEMRVTCEETFGPLAAVMTFDDEEEGITMANATPFGLAGYFYSGDPGQIWRVSEALETGMVGVNETMITSENTIFGGMKQSGLGKEGGRYGLREYLETKFVCMGGIAERPVD</sequence>
<dbReference type="Proteomes" id="UP001174909">
    <property type="component" value="Unassembled WGS sequence"/>
</dbReference>
<evidence type="ECO:0000313" key="10">
    <source>
        <dbReference type="Proteomes" id="UP001174909"/>
    </source>
</evidence>
<evidence type="ECO:0000256" key="5">
    <source>
        <dbReference type="PROSITE-ProRule" id="PRU10007"/>
    </source>
</evidence>
<dbReference type="AlphaFoldDB" id="A0AA35QVQ0"/>
<proteinExistence type="inferred from homology"/>
<dbReference type="GO" id="GO:0009450">
    <property type="term" value="P:gamma-aminobutyric acid catabolic process"/>
    <property type="evidence" value="ECO:0007669"/>
    <property type="project" value="UniProtKB-UniRule"/>
</dbReference>
<dbReference type="NCBIfam" id="TIGR01780">
    <property type="entry name" value="SSADH"/>
    <property type="match status" value="1"/>
</dbReference>
<organism evidence="9 10">
    <name type="scientific">Geodia barretti</name>
    <name type="common">Barrett's horny sponge</name>
    <dbReference type="NCBI Taxonomy" id="519541"/>
    <lineage>
        <taxon>Eukaryota</taxon>
        <taxon>Metazoa</taxon>
        <taxon>Porifera</taxon>
        <taxon>Demospongiae</taxon>
        <taxon>Heteroscleromorpha</taxon>
        <taxon>Tetractinellida</taxon>
        <taxon>Astrophorina</taxon>
        <taxon>Geodiidae</taxon>
        <taxon>Geodia</taxon>
    </lineage>
</organism>
<dbReference type="Pfam" id="PF00171">
    <property type="entry name" value="Aldedh"/>
    <property type="match status" value="1"/>
</dbReference>
<feature type="domain" description="Aldehyde dehydrogenase" evidence="8">
    <location>
        <begin position="29"/>
        <end position="492"/>
    </location>
</feature>
<reference evidence="9" key="1">
    <citation type="submission" date="2023-03" db="EMBL/GenBank/DDBJ databases">
        <authorList>
            <person name="Steffen K."/>
            <person name="Cardenas P."/>
        </authorList>
    </citation>
    <scope>NUCLEOTIDE SEQUENCE</scope>
</reference>
<dbReference type="InterPro" id="IPR010102">
    <property type="entry name" value="Succ_semiAld_DH"/>
</dbReference>
<keyword evidence="10" id="KW-1185">Reference proteome</keyword>
<accession>A0AA35QVQ0</accession>
<evidence type="ECO:0000256" key="6">
    <source>
        <dbReference type="RuleBase" id="RU003345"/>
    </source>
</evidence>
<dbReference type="SUPFAM" id="SSF53720">
    <property type="entry name" value="ALDH-like"/>
    <property type="match status" value="1"/>
</dbReference>
<dbReference type="InterPro" id="IPR016162">
    <property type="entry name" value="Ald_DH_N"/>
</dbReference>
<dbReference type="GO" id="GO:0005739">
    <property type="term" value="C:mitochondrion"/>
    <property type="evidence" value="ECO:0007669"/>
    <property type="project" value="UniProtKB-SubCell"/>
</dbReference>
<dbReference type="FunFam" id="3.40.605.10:FF:000005">
    <property type="entry name" value="Succinate-semialdehyde dehydrogenase I"/>
    <property type="match status" value="1"/>
</dbReference>
<evidence type="ECO:0000256" key="3">
    <source>
        <dbReference type="ARBA" id="ARBA00009986"/>
    </source>
</evidence>
<dbReference type="InterPro" id="IPR016163">
    <property type="entry name" value="Ald_DH_C"/>
</dbReference>
<dbReference type="Gene3D" id="3.40.605.10">
    <property type="entry name" value="Aldehyde Dehydrogenase, Chain A, domain 1"/>
    <property type="match status" value="1"/>
</dbReference>
<dbReference type="InterPro" id="IPR016161">
    <property type="entry name" value="Ald_DH/histidinol_DH"/>
</dbReference>
<dbReference type="FunFam" id="3.40.309.10:FF:000004">
    <property type="entry name" value="Succinate-semialdehyde dehydrogenase I"/>
    <property type="match status" value="1"/>
</dbReference>
<evidence type="ECO:0000256" key="1">
    <source>
        <dbReference type="ARBA" id="ARBA00003743"/>
    </source>
</evidence>
<comment type="subcellular location">
    <subcellularLocation>
        <location evidence="7">Mitochondrion</location>
    </subcellularLocation>
</comment>
<comment type="subunit">
    <text evidence="7">Homotetramer.</text>
</comment>
<dbReference type="InterPro" id="IPR050740">
    <property type="entry name" value="Aldehyde_DH_Superfamily"/>
</dbReference>
<protein>
    <recommendedName>
        <fullName evidence="7">Succinate-semialdehyde dehydrogenase</fullName>
        <ecNumber evidence="7">1.2.1.24</ecNumber>
    </recommendedName>
</protein>
<keyword evidence="7" id="KW-0496">Mitochondrion</keyword>
<feature type="active site" evidence="5">
    <location>
        <position position="268"/>
    </location>
</feature>
<comment type="caution">
    <text evidence="9">The sequence shown here is derived from an EMBL/GenBank/DDBJ whole genome shotgun (WGS) entry which is preliminary data.</text>
</comment>
<dbReference type="InterPro" id="IPR029510">
    <property type="entry name" value="Ald_DH_CS_GLU"/>
</dbReference>
<dbReference type="PROSITE" id="PS00070">
    <property type="entry name" value="ALDEHYDE_DEHYDR_CYS"/>
    <property type="match status" value="1"/>
</dbReference>
<dbReference type="PANTHER" id="PTHR43353:SF5">
    <property type="entry name" value="SUCCINATE-SEMIALDEHYDE DEHYDROGENASE, MITOCHONDRIAL"/>
    <property type="match status" value="1"/>
</dbReference>
<comment type="catalytic activity">
    <reaction evidence="7">
        <text>succinate semialdehyde + NAD(+) + H2O = succinate + NADH + 2 H(+)</text>
        <dbReference type="Rhea" id="RHEA:13217"/>
        <dbReference type="ChEBI" id="CHEBI:15377"/>
        <dbReference type="ChEBI" id="CHEBI:15378"/>
        <dbReference type="ChEBI" id="CHEBI:30031"/>
        <dbReference type="ChEBI" id="CHEBI:57540"/>
        <dbReference type="ChEBI" id="CHEBI:57706"/>
        <dbReference type="ChEBI" id="CHEBI:57945"/>
        <dbReference type="EC" id="1.2.1.24"/>
    </reaction>
</comment>
<evidence type="ECO:0000256" key="4">
    <source>
        <dbReference type="ARBA" id="ARBA00023002"/>
    </source>
</evidence>
<evidence type="ECO:0000256" key="2">
    <source>
        <dbReference type="ARBA" id="ARBA00005176"/>
    </source>
</evidence>
<dbReference type="Gene3D" id="3.40.309.10">
    <property type="entry name" value="Aldehyde Dehydrogenase, Chain A, domain 2"/>
    <property type="match status" value="1"/>
</dbReference>
<dbReference type="EMBL" id="CASHTH010000206">
    <property type="protein sequence ID" value="CAI7994052.1"/>
    <property type="molecule type" value="Genomic_DNA"/>
</dbReference>